<evidence type="ECO:0000313" key="3">
    <source>
        <dbReference type="Proteomes" id="UP000697995"/>
    </source>
</evidence>
<dbReference type="EMBL" id="NRSG01000111">
    <property type="protein sequence ID" value="MBK1659605.1"/>
    <property type="molecule type" value="Genomic_DNA"/>
</dbReference>
<protein>
    <recommendedName>
        <fullName evidence="4">Glycosyltransferase RgtA/B/C/D-like domain-containing protein</fullName>
    </recommendedName>
</protein>
<feature type="transmembrane region" description="Helical" evidence="1">
    <location>
        <begin position="151"/>
        <end position="168"/>
    </location>
</feature>
<evidence type="ECO:0008006" key="4">
    <source>
        <dbReference type="Google" id="ProtNLM"/>
    </source>
</evidence>
<sequence length="587" mass="63513">MSSAGIEFRTAPVAPPAWRIDAATHRLCLALLLAAALALQSGLAGIGFLRLGADESARTLMALQLTWANALEPYIWPPFTKLLLGLALQVWPDPVLVPRLLASVAGLLTILAVVRLSDMIFGDRRIGLLAGLLSLLIPHRLIFATVPMSDIYAHLFLLLAAGCVLAWLRHGSVAQLLLGCLCVLLAETVRFEAALFGGTIGLLVLHRWLWRRELRAAPAILAGLLLGSFPLLWVLDTWAWYGSLEALSLTSRQYTAVLGTDRRLALYLSPLGRNLALDILWNPLLPAGVLALAWRLRRDAALRPWAAAFGAPLPLLTATMVLTFSIPTAAPWRTTGLWVLALLPFQASAMLWLARAAARFVPPRLAVAALLALALLPMAGRSALYVASGMRDPLTGGLRQEATAGRAALRLLGPVRHLVSPGTAHWVHLPAWQAAFPEARLWAPPGVVERARRQGIALHAHGVLGPASPPDWAEEMVQDLLLGAGFVEVAFLHRPTRTLVLCDTVQAMEPARLPWGMGLLVRALGAAGPRGGTPRHVRLVLARHRAHNRAAVRRLLALDPARVVFAHGAWFERDGAARLRQAFAWLG</sequence>
<gene>
    <name evidence="2" type="ORF">CKO45_15315</name>
</gene>
<feature type="transmembrane region" description="Helical" evidence="1">
    <location>
        <begin position="275"/>
        <end position="294"/>
    </location>
</feature>
<dbReference type="Proteomes" id="UP000697995">
    <property type="component" value="Unassembled WGS sequence"/>
</dbReference>
<feature type="transmembrane region" description="Helical" evidence="1">
    <location>
        <begin position="306"/>
        <end position="330"/>
    </location>
</feature>
<name>A0ABS1CYV7_9PROT</name>
<evidence type="ECO:0000256" key="1">
    <source>
        <dbReference type="SAM" id="Phobius"/>
    </source>
</evidence>
<keyword evidence="1" id="KW-0812">Transmembrane</keyword>
<dbReference type="RefSeq" id="WP_200305775.1">
    <property type="nucleotide sequence ID" value="NZ_NRSG01000111.1"/>
</dbReference>
<evidence type="ECO:0000313" key="2">
    <source>
        <dbReference type="EMBL" id="MBK1659605.1"/>
    </source>
</evidence>
<accession>A0ABS1CYV7</accession>
<dbReference type="PANTHER" id="PTHR33835:SF1">
    <property type="entry name" value="METALLO-BETA-LACTAMASE DOMAIN-CONTAINING PROTEIN"/>
    <property type="match status" value="1"/>
</dbReference>
<dbReference type="InterPro" id="IPR025638">
    <property type="entry name" value="DUF4336"/>
</dbReference>
<reference evidence="2 3" key="1">
    <citation type="journal article" date="2020" name="Microorganisms">
        <title>Osmotic Adaptation and Compatible Solute Biosynthesis of Phototrophic Bacteria as Revealed from Genome Analyses.</title>
        <authorList>
            <person name="Imhoff J.F."/>
            <person name="Rahn T."/>
            <person name="Kunzel S."/>
            <person name="Keller A."/>
            <person name="Neulinger S.C."/>
        </authorList>
    </citation>
    <scope>NUCLEOTIDE SEQUENCE [LARGE SCALE GENOMIC DNA]</scope>
    <source>
        <strain evidence="2 3">DSM 15382</strain>
    </source>
</reference>
<keyword evidence="3" id="KW-1185">Reference proteome</keyword>
<proteinExistence type="predicted"/>
<feature type="transmembrane region" description="Helical" evidence="1">
    <location>
        <begin position="365"/>
        <end position="387"/>
    </location>
</feature>
<keyword evidence="1" id="KW-0472">Membrane</keyword>
<keyword evidence="1" id="KW-1133">Transmembrane helix</keyword>
<feature type="transmembrane region" description="Helical" evidence="1">
    <location>
        <begin position="336"/>
        <end position="353"/>
    </location>
</feature>
<comment type="caution">
    <text evidence="2">The sequence shown here is derived from an EMBL/GenBank/DDBJ whole genome shotgun (WGS) entry which is preliminary data.</text>
</comment>
<dbReference type="PANTHER" id="PTHR33835">
    <property type="entry name" value="YALI0C07656P"/>
    <property type="match status" value="1"/>
</dbReference>
<organism evidence="2 3">
    <name type="scientific">Paracraurococcus ruber</name>
    <dbReference type="NCBI Taxonomy" id="77675"/>
    <lineage>
        <taxon>Bacteria</taxon>
        <taxon>Pseudomonadati</taxon>
        <taxon>Pseudomonadota</taxon>
        <taxon>Alphaproteobacteria</taxon>
        <taxon>Acetobacterales</taxon>
        <taxon>Roseomonadaceae</taxon>
        <taxon>Paracraurococcus</taxon>
    </lineage>
</organism>
<feature type="transmembrane region" description="Helical" evidence="1">
    <location>
        <begin position="96"/>
        <end position="114"/>
    </location>
</feature>
<dbReference type="SUPFAM" id="SSF56281">
    <property type="entry name" value="Metallo-hydrolase/oxidoreductase"/>
    <property type="match status" value="1"/>
</dbReference>
<feature type="transmembrane region" description="Helical" evidence="1">
    <location>
        <begin position="216"/>
        <end position="235"/>
    </location>
</feature>
<dbReference type="InterPro" id="IPR036866">
    <property type="entry name" value="RibonucZ/Hydroxyglut_hydro"/>
</dbReference>